<dbReference type="KEGG" id="rti:DC20_06805"/>
<evidence type="ECO:0000256" key="1">
    <source>
        <dbReference type="SAM" id="SignalP"/>
    </source>
</evidence>
<dbReference type="Proteomes" id="UP000061382">
    <property type="component" value="Chromosome"/>
</dbReference>
<accession>A0A0P0CU03</accession>
<dbReference type="PATRIC" id="fig|512763.3.peg.1504"/>
<reference evidence="2 3" key="1">
    <citation type="submission" date="2015-08" db="EMBL/GenBank/DDBJ databases">
        <title>Complete genome sequence of Rufibacter tibetensis strain 1351t, a radiation-resistant bacterium from tibet plateau.</title>
        <authorList>
            <person name="Dai J."/>
        </authorList>
    </citation>
    <scope>NUCLEOTIDE SEQUENCE [LARGE SCALE GENOMIC DNA]</scope>
    <source>
        <strain evidence="2 3">1351</strain>
    </source>
</reference>
<evidence type="ECO:0000313" key="3">
    <source>
        <dbReference type="Proteomes" id="UP000061382"/>
    </source>
</evidence>
<dbReference type="AlphaFoldDB" id="A0A0P0CU03"/>
<gene>
    <name evidence="2" type="ORF">DC20_06805</name>
</gene>
<dbReference type="EMBL" id="CP012643">
    <property type="protein sequence ID" value="ALI98726.1"/>
    <property type="molecule type" value="Genomic_DNA"/>
</dbReference>
<feature type="chain" id="PRO_5006042893" evidence="1">
    <location>
        <begin position="20"/>
        <end position="196"/>
    </location>
</feature>
<dbReference type="STRING" id="512763.DC20_06805"/>
<keyword evidence="1" id="KW-0732">Signal</keyword>
<evidence type="ECO:0000313" key="2">
    <source>
        <dbReference type="EMBL" id="ALI98726.1"/>
    </source>
</evidence>
<protein>
    <submittedName>
        <fullName evidence="2">Uncharacterized protein</fullName>
    </submittedName>
</protein>
<feature type="signal peptide" evidence="1">
    <location>
        <begin position="1"/>
        <end position="19"/>
    </location>
</feature>
<proteinExistence type="predicted"/>
<organism evidence="2 3">
    <name type="scientific">Rufibacter tibetensis</name>
    <dbReference type="NCBI Taxonomy" id="512763"/>
    <lineage>
        <taxon>Bacteria</taxon>
        <taxon>Pseudomonadati</taxon>
        <taxon>Bacteroidota</taxon>
        <taxon>Cytophagia</taxon>
        <taxon>Cytophagales</taxon>
        <taxon>Hymenobacteraceae</taxon>
        <taxon>Rufibacter</taxon>
    </lineage>
</organism>
<sequence>MLSGFFCFFLLFTCSIGVAQETKAETQIIQDFVRYLATQNGMHKRVDKNILPWKLSEVYLNDSLWAKVTISDESRIAARQGLHGAGPQLKMDYRLTKAEFERIKSKIRQQPRTEWTEKDFPENTMLLQQLNLAPASHYAYSYPVLLPSKNLILVKRYFRADKMFNRWSSIEVYRIMKPGKYKLETSYLKTYGQANN</sequence>
<name>A0A0P0CU03_9BACT</name>
<keyword evidence="3" id="KW-1185">Reference proteome</keyword>